<evidence type="ECO:0000313" key="3">
    <source>
        <dbReference type="EMBL" id="PCH33018.1"/>
    </source>
</evidence>
<feature type="non-terminal residue" evidence="3">
    <location>
        <position position="1"/>
    </location>
</feature>
<dbReference type="AlphaFoldDB" id="A0A2H3J5V1"/>
<dbReference type="Proteomes" id="UP000218811">
    <property type="component" value="Unassembled WGS sequence"/>
</dbReference>
<dbReference type="InterPro" id="IPR045338">
    <property type="entry name" value="DUF6535"/>
</dbReference>
<name>A0A2H3J5V1_WOLCO</name>
<dbReference type="EMBL" id="KB467831">
    <property type="protein sequence ID" value="PCH33018.1"/>
    <property type="molecule type" value="Genomic_DNA"/>
</dbReference>
<dbReference type="Pfam" id="PF20153">
    <property type="entry name" value="DUF6535"/>
    <property type="match status" value="1"/>
</dbReference>
<organism evidence="3 4">
    <name type="scientific">Wolfiporia cocos (strain MD-104)</name>
    <name type="common">Brown rot fungus</name>
    <dbReference type="NCBI Taxonomy" id="742152"/>
    <lineage>
        <taxon>Eukaryota</taxon>
        <taxon>Fungi</taxon>
        <taxon>Dikarya</taxon>
        <taxon>Basidiomycota</taxon>
        <taxon>Agaricomycotina</taxon>
        <taxon>Agaricomycetes</taxon>
        <taxon>Polyporales</taxon>
        <taxon>Phaeolaceae</taxon>
        <taxon>Wolfiporia</taxon>
    </lineage>
</organism>
<keyword evidence="1" id="KW-0472">Membrane</keyword>
<keyword evidence="1" id="KW-0812">Transmembrane</keyword>
<feature type="domain" description="DUF6535" evidence="2">
    <location>
        <begin position="2"/>
        <end position="170"/>
    </location>
</feature>
<feature type="transmembrane region" description="Helical" evidence="1">
    <location>
        <begin position="178"/>
        <end position="200"/>
    </location>
</feature>
<keyword evidence="4" id="KW-1185">Reference proteome</keyword>
<proteinExistence type="predicted"/>
<dbReference type="OrthoDB" id="3185525at2759"/>
<evidence type="ECO:0000259" key="2">
    <source>
        <dbReference type="Pfam" id="PF20153"/>
    </source>
</evidence>
<dbReference type="OMA" id="ILVELMM"/>
<feature type="transmembrane region" description="Helical" evidence="1">
    <location>
        <begin position="142"/>
        <end position="166"/>
    </location>
</feature>
<sequence>YKEEIDSLLTFAGLFSAIVSVYGVDEYTSLTPTPTSEDIARLVLLQIYARSSNISADFGDMDLIKSASMSTTYSALSSSASFNAKVVNILWFSALMLALGAAAVVILVRQWLNFHQESSITTPSQSVRIWHFRHRGLVQWQVPHIITALPTLLQIAVALFLTGMVIKLWPLDQAVATVLAAQLVALWAFFLITTITPLIYTSCPYKSPQA</sequence>
<accession>A0A2H3J5V1</accession>
<reference evidence="3 4" key="1">
    <citation type="journal article" date="2012" name="Science">
        <title>The Paleozoic origin of enzymatic lignin decomposition reconstructed from 31 fungal genomes.</title>
        <authorList>
            <person name="Floudas D."/>
            <person name="Binder M."/>
            <person name="Riley R."/>
            <person name="Barry K."/>
            <person name="Blanchette R.A."/>
            <person name="Henrissat B."/>
            <person name="Martinez A.T."/>
            <person name="Otillar R."/>
            <person name="Spatafora J.W."/>
            <person name="Yadav J.S."/>
            <person name="Aerts A."/>
            <person name="Benoit I."/>
            <person name="Boyd A."/>
            <person name="Carlson A."/>
            <person name="Copeland A."/>
            <person name="Coutinho P.M."/>
            <person name="de Vries R.P."/>
            <person name="Ferreira P."/>
            <person name="Findley K."/>
            <person name="Foster B."/>
            <person name="Gaskell J."/>
            <person name="Glotzer D."/>
            <person name="Gorecki P."/>
            <person name="Heitman J."/>
            <person name="Hesse C."/>
            <person name="Hori C."/>
            <person name="Igarashi K."/>
            <person name="Jurgens J.A."/>
            <person name="Kallen N."/>
            <person name="Kersten P."/>
            <person name="Kohler A."/>
            <person name="Kuees U."/>
            <person name="Kumar T.K.A."/>
            <person name="Kuo A."/>
            <person name="LaButti K."/>
            <person name="Larrondo L.F."/>
            <person name="Lindquist E."/>
            <person name="Ling A."/>
            <person name="Lombard V."/>
            <person name="Lucas S."/>
            <person name="Lundell T."/>
            <person name="Martin R."/>
            <person name="McLaughlin D.J."/>
            <person name="Morgenstern I."/>
            <person name="Morin E."/>
            <person name="Murat C."/>
            <person name="Nagy L.G."/>
            <person name="Nolan M."/>
            <person name="Ohm R.A."/>
            <person name="Patyshakuliyeva A."/>
            <person name="Rokas A."/>
            <person name="Ruiz-Duenas F.J."/>
            <person name="Sabat G."/>
            <person name="Salamov A."/>
            <person name="Samejima M."/>
            <person name="Schmutz J."/>
            <person name="Slot J.C."/>
            <person name="St John F."/>
            <person name="Stenlid J."/>
            <person name="Sun H."/>
            <person name="Sun S."/>
            <person name="Syed K."/>
            <person name="Tsang A."/>
            <person name="Wiebenga A."/>
            <person name="Young D."/>
            <person name="Pisabarro A."/>
            <person name="Eastwood D.C."/>
            <person name="Martin F."/>
            <person name="Cullen D."/>
            <person name="Grigoriev I.V."/>
            <person name="Hibbett D.S."/>
        </authorList>
    </citation>
    <scope>NUCLEOTIDE SEQUENCE [LARGE SCALE GENOMIC DNA]</scope>
    <source>
        <strain evidence="3 4">MD-104</strain>
    </source>
</reference>
<keyword evidence="1" id="KW-1133">Transmembrane helix</keyword>
<protein>
    <recommendedName>
        <fullName evidence="2">DUF6535 domain-containing protein</fullName>
    </recommendedName>
</protein>
<evidence type="ECO:0000313" key="4">
    <source>
        <dbReference type="Proteomes" id="UP000218811"/>
    </source>
</evidence>
<feature type="transmembrane region" description="Helical" evidence="1">
    <location>
        <begin position="7"/>
        <end position="24"/>
    </location>
</feature>
<evidence type="ECO:0000256" key="1">
    <source>
        <dbReference type="SAM" id="Phobius"/>
    </source>
</evidence>
<gene>
    <name evidence="3" type="ORF">WOLCODRAFT_56436</name>
</gene>
<feature type="non-terminal residue" evidence="3">
    <location>
        <position position="210"/>
    </location>
</feature>
<feature type="transmembrane region" description="Helical" evidence="1">
    <location>
        <begin position="89"/>
        <end position="108"/>
    </location>
</feature>